<dbReference type="InterPro" id="IPR019734">
    <property type="entry name" value="TPR_rpt"/>
</dbReference>
<proteinExistence type="predicted"/>
<organism evidence="3 4">
    <name type="scientific">Achlya hypogyna</name>
    <name type="common">Oomycete</name>
    <name type="synonym">Protoachlya hypogyna</name>
    <dbReference type="NCBI Taxonomy" id="1202772"/>
    <lineage>
        <taxon>Eukaryota</taxon>
        <taxon>Sar</taxon>
        <taxon>Stramenopiles</taxon>
        <taxon>Oomycota</taxon>
        <taxon>Saprolegniomycetes</taxon>
        <taxon>Saprolegniales</taxon>
        <taxon>Achlyaceae</taxon>
        <taxon>Achlya</taxon>
    </lineage>
</organism>
<evidence type="ECO:0000313" key="3">
    <source>
        <dbReference type="EMBL" id="OQR97133.1"/>
    </source>
</evidence>
<dbReference type="PROSITE" id="PS50005">
    <property type="entry name" value="TPR"/>
    <property type="match status" value="1"/>
</dbReference>
<feature type="repeat" description="TPR" evidence="1">
    <location>
        <begin position="103"/>
        <end position="136"/>
    </location>
</feature>
<sequence length="267" mass="29118">MGNRFSWRRKKKVKVEEPAPVEVPAEAEPPPPEVVLPEDDGSSFWASAFGMKAGQTKEAIPPLDVSGVQRRDPNALTAEDLRGVAEVCAELEERIESATSGDADLHFNLGLTYFAVGRRADACTQFKAALSVDATFGRAYTHLAHMLLQEGNPSPALLREVVGYLELSLVHDPSELRENKILLAEVYCLLGDQPNALRMYSLVDRVDDEWQNTFHRATCHWELQQYSESLALLEALAGTAGGDLPNQAVVLADVRGLVRGPAVVAAS</sequence>
<evidence type="ECO:0000256" key="2">
    <source>
        <dbReference type="SAM" id="MobiDB-lite"/>
    </source>
</evidence>
<evidence type="ECO:0000256" key="1">
    <source>
        <dbReference type="PROSITE-ProRule" id="PRU00339"/>
    </source>
</evidence>
<dbReference type="Gene3D" id="1.25.40.10">
    <property type="entry name" value="Tetratricopeptide repeat domain"/>
    <property type="match status" value="1"/>
</dbReference>
<accession>A0A1V9ZGL1</accession>
<gene>
    <name evidence="3" type="ORF">ACHHYP_12673</name>
</gene>
<dbReference type="AlphaFoldDB" id="A0A1V9ZGL1"/>
<protein>
    <submittedName>
        <fullName evidence="3">Uncharacterized protein</fullName>
    </submittedName>
</protein>
<comment type="caution">
    <text evidence="3">The sequence shown here is derived from an EMBL/GenBank/DDBJ whole genome shotgun (WGS) entry which is preliminary data.</text>
</comment>
<dbReference type="Proteomes" id="UP000243579">
    <property type="component" value="Unassembled WGS sequence"/>
</dbReference>
<keyword evidence="4" id="KW-1185">Reference proteome</keyword>
<evidence type="ECO:0000313" key="4">
    <source>
        <dbReference type="Proteomes" id="UP000243579"/>
    </source>
</evidence>
<dbReference type="OrthoDB" id="78666at2759"/>
<keyword evidence="1" id="KW-0802">TPR repeat</keyword>
<feature type="compositionally biased region" description="Basic residues" evidence="2">
    <location>
        <begin position="1"/>
        <end position="13"/>
    </location>
</feature>
<feature type="region of interest" description="Disordered" evidence="2">
    <location>
        <begin position="1"/>
        <end position="39"/>
    </location>
</feature>
<dbReference type="EMBL" id="JNBR01000122">
    <property type="protein sequence ID" value="OQR97133.1"/>
    <property type="molecule type" value="Genomic_DNA"/>
</dbReference>
<dbReference type="SUPFAM" id="SSF48452">
    <property type="entry name" value="TPR-like"/>
    <property type="match status" value="1"/>
</dbReference>
<dbReference type="InterPro" id="IPR011990">
    <property type="entry name" value="TPR-like_helical_dom_sf"/>
</dbReference>
<name>A0A1V9ZGL1_ACHHY</name>
<reference evidence="3 4" key="1">
    <citation type="journal article" date="2014" name="Genome Biol. Evol.">
        <title>The secreted proteins of Achlya hypogyna and Thraustotheca clavata identify the ancestral oomycete secretome and reveal gene acquisitions by horizontal gene transfer.</title>
        <authorList>
            <person name="Misner I."/>
            <person name="Blouin N."/>
            <person name="Leonard G."/>
            <person name="Richards T.A."/>
            <person name="Lane C.E."/>
        </authorList>
    </citation>
    <scope>NUCLEOTIDE SEQUENCE [LARGE SCALE GENOMIC DNA]</scope>
    <source>
        <strain evidence="3 4">ATCC 48635</strain>
    </source>
</reference>